<organism evidence="2 3">
    <name type="scientific">Oceaniradius stylonematis</name>
    <dbReference type="NCBI Taxonomy" id="2184161"/>
    <lineage>
        <taxon>Bacteria</taxon>
        <taxon>Pseudomonadati</taxon>
        <taxon>Pseudomonadota</taxon>
        <taxon>Alphaproteobacteria</taxon>
        <taxon>Hyphomicrobiales</taxon>
        <taxon>Ahrensiaceae</taxon>
        <taxon>Oceaniradius</taxon>
    </lineage>
</organism>
<keyword evidence="3" id="KW-1185">Reference proteome</keyword>
<dbReference type="EMBL" id="QFWV02000004">
    <property type="protein sequence ID" value="RKF07016.1"/>
    <property type="molecule type" value="Genomic_DNA"/>
</dbReference>
<evidence type="ECO:0008006" key="4">
    <source>
        <dbReference type="Google" id="ProtNLM"/>
    </source>
</evidence>
<feature type="compositionally biased region" description="Basic and acidic residues" evidence="1">
    <location>
        <begin position="155"/>
        <end position="171"/>
    </location>
</feature>
<feature type="region of interest" description="Disordered" evidence="1">
    <location>
        <begin position="138"/>
        <end position="178"/>
    </location>
</feature>
<feature type="region of interest" description="Disordered" evidence="1">
    <location>
        <begin position="38"/>
        <end position="120"/>
    </location>
</feature>
<sequence>MALVCAGGLALAGCFGPTYGTGVTATDQLFDDLNNAISLGDRTPPPRINYTPRPDIVRPADPNNLPPPQESIATASGQWPESPEEQRARVRREADEGLRDPNFIANRRDAEAIGASEGPDRVQASAVRRVYLTDPPVEYRQPAETAAYGDLGPTESEKERAAKRAQGEKTGWRRFLPF</sequence>
<evidence type="ECO:0000313" key="3">
    <source>
        <dbReference type="Proteomes" id="UP000246132"/>
    </source>
</evidence>
<accession>A0A3A8AAR7</accession>
<evidence type="ECO:0000256" key="1">
    <source>
        <dbReference type="SAM" id="MobiDB-lite"/>
    </source>
</evidence>
<comment type="caution">
    <text evidence="2">The sequence shown here is derived from an EMBL/GenBank/DDBJ whole genome shotgun (WGS) entry which is preliminary data.</text>
</comment>
<name>A0A3A8AAR7_9HYPH</name>
<reference evidence="2 3" key="1">
    <citation type="journal article" date="2018" name="Int. J. Syst. Bacteriol.">
        <title>Oceaniradius stylonemae gen. nov., sp. nov., isolated from a red alga, Stylonema cornu-cervi.</title>
        <authorList>
            <person name="Jeong S."/>
        </authorList>
    </citation>
    <scope>NUCLEOTIDE SEQUENCE [LARGE SCALE GENOMIC DNA]</scope>
    <source>
        <strain evidence="2 3">StC1</strain>
    </source>
</reference>
<proteinExistence type="predicted"/>
<evidence type="ECO:0000313" key="2">
    <source>
        <dbReference type="EMBL" id="RKF07016.1"/>
    </source>
</evidence>
<protein>
    <recommendedName>
        <fullName evidence="4">DUF3035 domain-containing protein</fullName>
    </recommendedName>
</protein>
<dbReference type="OrthoDB" id="7835439at2"/>
<feature type="compositionally biased region" description="Basic and acidic residues" evidence="1">
    <location>
        <begin position="84"/>
        <end position="99"/>
    </location>
</feature>
<gene>
    <name evidence="2" type="ORF">DEM25_003830</name>
</gene>
<dbReference type="AlphaFoldDB" id="A0A3A8AAR7"/>
<dbReference type="Proteomes" id="UP000246132">
    <property type="component" value="Unassembled WGS sequence"/>
</dbReference>